<dbReference type="Proteomes" id="UP000002305">
    <property type="component" value="Chromosome"/>
</dbReference>
<dbReference type="KEGG" id="raf:RAF_ORF0070"/>
<protein>
    <submittedName>
        <fullName evidence="1">Uncharacterized protein</fullName>
    </submittedName>
</protein>
<gene>
    <name evidence="1" type="ordered locus">RAF_ORF0070</name>
</gene>
<evidence type="ECO:0000313" key="1">
    <source>
        <dbReference type="EMBL" id="ACP53045.1"/>
    </source>
</evidence>
<dbReference type="EMBL" id="CP001612">
    <property type="protein sequence ID" value="ACP53045.1"/>
    <property type="molecule type" value="Genomic_DNA"/>
</dbReference>
<evidence type="ECO:0000313" key="2">
    <source>
        <dbReference type="Proteomes" id="UP000002305"/>
    </source>
</evidence>
<keyword evidence="2" id="KW-1185">Reference proteome</keyword>
<dbReference type="HOGENOM" id="CLU_2755265_0_0_5"/>
<proteinExistence type="predicted"/>
<accession>C3PM85</accession>
<sequence length="70" mass="7638">MSLMRASDAPGSDTLSKLSSHPNCFINLSVSSINLKSTQLIKRVEASFNVFKCSLLTSTFTTFLLAIIHC</sequence>
<dbReference type="AlphaFoldDB" id="C3PM85"/>
<reference evidence="1 2" key="1">
    <citation type="journal article" date="2009" name="BMC Genomics">
        <title>Analysis of the Rickettsia africae genome reveals that virulence acquisition in Rickettsia species may be explained by genome reduction.</title>
        <authorList>
            <person name="Fournier P.-E."/>
            <person name="El Karkouri K."/>
            <person name="Leroy Q."/>
            <person name="Robert C."/>
            <person name="Giumelli B."/>
            <person name="Renesto P."/>
            <person name="Socolovschi C."/>
            <person name="Parola P."/>
            <person name="Audic S."/>
            <person name="Raoult D."/>
        </authorList>
    </citation>
    <scope>NUCLEOTIDE SEQUENCE [LARGE SCALE GENOMIC DNA]</scope>
    <source>
        <strain evidence="1 2">ESF-5</strain>
    </source>
</reference>
<name>C3PM85_RICAE</name>
<organism evidence="1 2">
    <name type="scientific">Rickettsia africae (strain ESF-5)</name>
    <dbReference type="NCBI Taxonomy" id="347255"/>
    <lineage>
        <taxon>Bacteria</taxon>
        <taxon>Pseudomonadati</taxon>
        <taxon>Pseudomonadota</taxon>
        <taxon>Alphaproteobacteria</taxon>
        <taxon>Rickettsiales</taxon>
        <taxon>Rickettsiaceae</taxon>
        <taxon>Rickettsieae</taxon>
        <taxon>Rickettsia</taxon>
        <taxon>spotted fever group</taxon>
    </lineage>
</organism>